<dbReference type="HOGENOM" id="CLU_684571_0_0_6"/>
<proteinExistence type="predicted"/>
<reference evidence="1 2" key="1">
    <citation type="submission" date="2009-08" db="EMBL/GenBank/DDBJ databases">
        <authorList>
            <person name="Qin X."/>
            <person name="Bachman B."/>
            <person name="Battles P."/>
            <person name="Bell A."/>
            <person name="Bess C."/>
            <person name="Bickham C."/>
            <person name="Chaboub L."/>
            <person name="Chen D."/>
            <person name="Coyle M."/>
            <person name="Deiros D.R."/>
            <person name="Dinh H."/>
            <person name="Forbes L."/>
            <person name="Fowler G."/>
            <person name="Francisco L."/>
            <person name="Fu Q."/>
            <person name="Gubbala S."/>
            <person name="Hale W."/>
            <person name="Han Y."/>
            <person name="Hemphill L."/>
            <person name="Highlander S.K."/>
            <person name="Hirani K."/>
            <person name="Hogues M."/>
            <person name="Jackson L."/>
            <person name="Jakkamsetti A."/>
            <person name="Javaid M."/>
            <person name="Jiang H."/>
            <person name="Korchina V."/>
            <person name="Kovar C."/>
            <person name="Lara F."/>
            <person name="Lee S."/>
            <person name="Mata R."/>
            <person name="Mathew T."/>
            <person name="Moen C."/>
            <person name="Morales K."/>
            <person name="Munidasa M."/>
            <person name="Nazareth L."/>
            <person name="Ngo R."/>
            <person name="Nguyen L."/>
            <person name="Okwuonu G."/>
            <person name="Ongeri F."/>
            <person name="Patil S."/>
            <person name="Petrosino J."/>
            <person name="Pham C."/>
            <person name="Pham P."/>
            <person name="Pu L.-L."/>
            <person name="Puazo M."/>
            <person name="Raj R."/>
            <person name="Reid J."/>
            <person name="Rouhana J."/>
            <person name="Saada N."/>
            <person name="Shang Y."/>
            <person name="Simmons D."/>
            <person name="Thornton R."/>
            <person name="Warren J."/>
            <person name="Weissenberger G."/>
            <person name="Zhang J."/>
            <person name="Zhang L."/>
            <person name="Zhou C."/>
            <person name="Zhu D."/>
            <person name="Muzny D."/>
            <person name="Worley K."/>
            <person name="Gibbs R."/>
        </authorList>
    </citation>
    <scope>NUCLEOTIDE SEQUENCE [LARGE SCALE GENOMIC DNA]</scope>
    <source>
        <strain evidence="2">ATCC 15826 / DSM 8339 / NCTC 10426 / 6573</strain>
    </source>
</reference>
<accession>C8N7A6</accession>
<dbReference type="SUPFAM" id="SSF53474">
    <property type="entry name" value="alpha/beta-Hydrolases"/>
    <property type="match status" value="1"/>
</dbReference>
<dbReference type="STRING" id="2718.CHUV0807_1092"/>
<dbReference type="Proteomes" id="UP000004870">
    <property type="component" value="Unassembled WGS sequence"/>
</dbReference>
<evidence type="ECO:0000313" key="2">
    <source>
        <dbReference type="Proteomes" id="UP000004870"/>
    </source>
</evidence>
<evidence type="ECO:0000313" key="1">
    <source>
        <dbReference type="EMBL" id="EEV89482.1"/>
    </source>
</evidence>
<dbReference type="AlphaFoldDB" id="C8N7A6"/>
<dbReference type="RefSeq" id="WP_004139484.1">
    <property type="nucleotide sequence ID" value="NZ_GG694025.1"/>
</dbReference>
<protein>
    <submittedName>
        <fullName evidence="1">Uncharacterized protein</fullName>
    </submittedName>
</protein>
<dbReference type="InterPro" id="IPR029058">
    <property type="entry name" value="AB_hydrolase_fold"/>
</dbReference>
<organism evidence="1 2">
    <name type="scientific">Cardiobacterium hominis (strain ATCC 15826 / DSM 8339 / NCTC 10426 / 6573)</name>
    <dbReference type="NCBI Taxonomy" id="638300"/>
    <lineage>
        <taxon>Bacteria</taxon>
        <taxon>Pseudomonadati</taxon>
        <taxon>Pseudomonadota</taxon>
        <taxon>Gammaproteobacteria</taxon>
        <taxon>Cardiobacteriales</taxon>
        <taxon>Cardiobacteriaceae</taxon>
        <taxon>Cardiobacterium</taxon>
    </lineage>
</organism>
<dbReference type="OrthoDB" id="218680at2"/>
<gene>
    <name evidence="1" type="ORF">HMPREF0198_0383</name>
</gene>
<dbReference type="GeneID" id="84789405"/>
<keyword evidence="2" id="KW-1185">Reference proteome</keyword>
<comment type="caution">
    <text evidence="1">The sequence shown here is derived from an EMBL/GenBank/DDBJ whole genome shotgun (WGS) entry which is preliminary data.</text>
</comment>
<sequence>MSQNQSKQPSVAELLEMSRTQIVAEAFLKDEDKKLEFLHPEGYTFKNVALDSKILEEGNNHTSILTAPQIKEFMENWEVVAYLPNTTTGFSGTLFKAKRDIPGTTIKAGEKVMSLRSTEFIDDAVRDNQATNKMEIADRGWAFGQIDDLEQWFQGLRNEKLIGDGEQIRITGYSLGGHLATAFNILHRDEGLIKNTYTFNGVGVGRKTKEEEMDKETLKNIIHQFHETRYNGINSTRYNNNFLVHYNKLTDILEQISHADDSKIDEIESSLRAYIYAMTTHAIPADDDVKEILNNITKIIDENRRVRSLSSGTEQKAKIVNYSDIAALGLNYQIALKEATQRAYAYPKLTGLETTILNERLYSNNRIENLYEIYAKNPPSMVASSQLHYGTEIPISVENQRR</sequence>
<name>C8N7A6_CARH6</name>
<dbReference type="Gene3D" id="3.40.50.1820">
    <property type="entry name" value="alpha/beta hydrolase"/>
    <property type="match status" value="1"/>
</dbReference>
<dbReference type="EMBL" id="ACKY01000019">
    <property type="protein sequence ID" value="EEV89482.1"/>
    <property type="molecule type" value="Genomic_DNA"/>
</dbReference>